<feature type="transmembrane region" description="Helical" evidence="1">
    <location>
        <begin position="91"/>
        <end position="115"/>
    </location>
</feature>
<proteinExistence type="predicted"/>
<keyword evidence="1" id="KW-0812">Transmembrane</keyword>
<sequence>MAFTLKFKDKDEGIDKEIRFFDRQSANSNAEKLKQYGHTEVIVEDSFKGNYVGTTIKFIGYIVIIAGIIIGTVQGNYIGNLVSGEFNVTVALYWLAVSVVTGVLLIGIAEIINLLDAMNKKIKT</sequence>
<dbReference type="KEGG" id="ppsc:EHS13_08805"/>
<evidence type="ECO:0000256" key="1">
    <source>
        <dbReference type="SAM" id="Phobius"/>
    </source>
</evidence>
<keyword evidence="1" id="KW-1133">Transmembrane helix</keyword>
<dbReference type="EMBL" id="CP034235">
    <property type="protein sequence ID" value="QGQ94974.1"/>
    <property type="molecule type" value="Genomic_DNA"/>
</dbReference>
<accession>A0A6B8RGX1</accession>
<keyword evidence="3" id="KW-1185">Reference proteome</keyword>
<organism evidence="2 3">
    <name type="scientific">Paenibacillus psychroresistens</name>
    <dbReference type="NCBI Taxonomy" id="1778678"/>
    <lineage>
        <taxon>Bacteria</taxon>
        <taxon>Bacillati</taxon>
        <taxon>Bacillota</taxon>
        <taxon>Bacilli</taxon>
        <taxon>Bacillales</taxon>
        <taxon>Paenibacillaceae</taxon>
        <taxon>Paenibacillus</taxon>
    </lineage>
</organism>
<protein>
    <submittedName>
        <fullName evidence="2">Uncharacterized protein</fullName>
    </submittedName>
</protein>
<dbReference type="Proteomes" id="UP000426246">
    <property type="component" value="Chromosome"/>
</dbReference>
<name>A0A6B8RGX1_9BACL</name>
<reference evidence="3" key="1">
    <citation type="submission" date="2018-11" db="EMBL/GenBank/DDBJ databases">
        <title>Complete genome sequence of Paenibacillus sp. ML311-T8.</title>
        <authorList>
            <person name="Nam Y.-D."/>
            <person name="Kang J."/>
            <person name="Chung W.-H."/>
            <person name="Park Y.S."/>
        </authorList>
    </citation>
    <scope>NUCLEOTIDE SEQUENCE [LARGE SCALE GENOMIC DNA]</scope>
    <source>
        <strain evidence="3">ML311-T8</strain>
    </source>
</reference>
<dbReference type="AlphaFoldDB" id="A0A6B8RGX1"/>
<feature type="transmembrane region" description="Helical" evidence="1">
    <location>
        <begin position="58"/>
        <end position="79"/>
    </location>
</feature>
<evidence type="ECO:0000313" key="2">
    <source>
        <dbReference type="EMBL" id="QGQ94974.1"/>
    </source>
</evidence>
<gene>
    <name evidence="2" type="ORF">EHS13_08805</name>
</gene>
<evidence type="ECO:0000313" key="3">
    <source>
        <dbReference type="Proteomes" id="UP000426246"/>
    </source>
</evidence>
<keyword evidence="1" id="KW-0472">Membrane</keyword>